<accession>A0A2A6RIW6</accession>
<evidence type="ECO:0000313" key="1">
    <source>
        <dbReference type="EMBL" id="PDW02790.1"/>
    </source>
</evidence>
<organism evidence="1 2">
    <name type="scientific">Candidatus Viridilinea mediisalina</name>
    <dbReference type="NCBI Taxonomy" id="2024553"/>
    <lineage>
        <taxon>Bacteria</taxon>
        <taxon>Bacillati</taxon>
        <taxon>Chloroflexota</taxon>
        <taxon>Chloroflexia</taxon>
        <taxon>Chloroflexales</taxon>
        <taxon>Chloroflexineae</taxon>
        <taxon>Oscillochloridaceae</taxon>
        <taxon>Candidatus Viridilinea</taxon>
    </lineage>
</organism>
<name>A0A2A6RIW6_9CHLR</name>
<evidence type="ECO:0000313" key="2">
    <source>
        <dbReference type="Proteomes" id="UP000220527"/>
    </source>
</evidence>
<keyword evidence="2" id="KW-1185">Reference proteome</keyword>
<gene>
    <name evidence="1" type="ORF">CJ255_12255</name>
</gene>
<proteinExistence type="predicted"/>
<dbReference type="EMBL" id="NQWI01000052">
    <property type="protein sequence ID" value="PDW02790.1"/>
    <property type="molecule type" value="Genomic_DNA"/>
</dbReference>
<sequence>MACARQTKTDGPCLVWGGPLRRRMLKQQLAQPAIVPWWQQINGVFAATPAFDEAIHLGRQYREAQRPPEGFAVINASGSN</sequence>
<dbReference type="Proteomes" id="UP000220527">
    <property type="component" value="Unassembled WGS sequence"/>
</dbReference>
<protein>
    <submittedName>
        <fullName evidence="1">Uncharacterized protein</fullName>
    </submittedName>
</protein>
<comment type="caution">
    <text evidence="1">The sequence shown here is derived from an EMBL/GenBank/DDBJ whole genome shotgun (WGS) entry which is preliminary data.</text>
</comment>
<dbReference type="AlphaFoldDB" id="A0A2A6RIW6"/>
<reference evidence="2" key="1">
    <citation type="submission" date="2017-08" db="EMBL/GenBank/DDBJ databases">
        <authorList>
            <person name="Grouzdev D.S."/>
            <person name="Gaisin V.A."/>
            <person name="Rysina M.S."/>
            <person name="Gorlenko V.M."/>
        </authorList>
    </citation>
    <scope>NUCLEOTIDE SEQUENCE [LARGE SCALE GENOMIC DNA]</scope>
    <source>
        <strain evidence="2">Kir15-3F</strain>
    </source>
</reference>